<dbReference type="InterPro" id="IPR036412">
    <property type="entry name" value="HAD-like_sf"/>
</dbReference>
<sequence length="114" mass="12905">MALPLAPRPTVIYVDVDDTLVRSFGSKRIPMFPMVERVRELHERGAELYCWSTGGAAYARQTATELGLADCFVAFLPKPHLLLDDVAVKDWRMREVHPSEAPSRDVEELLRRPG</sequence>
<keyword evidence="2" id="KW-1185">Reference proteome</keyword>
<dbReference type="KEGG" id="mbd:MEBOL_003001"/>
<reference evidence="1 2" key="1">
    <citation type="submission" date="2017-06" db="EMBL/GenBank/DDBJ databases">
        <authorList>
            <person name="Kim H.J."/>
            <person name="Triplett B.A."/>
        </authorList>
    </citation>
    <scope>NUCLEOTIDE SEQUENCE [LARGE SCALE GENOMIC DNA]</scope>
    <source>
        <strain evidence="1 2">DSM 14713</strain>
    </source>
</reference>
<dbReference type="AlphaFoldDB" id="A0A250IF27"/>
<evidence type="ECO:0000313" key="1">
    <source>
        <dbReference type="EMBL" id="ATB29546.1"/>
    </source>
</evidence>
<dbReference type="RefSeq" id="WP_095978095.1">
    <property type="nucleotide sequence ID" value="NZ_CP022163.1"/>
</dbReference>
<dbReference type="EMBL" id="CP022163">
    <property type="protein sequence ID" value="ATB29546.1"/>
    <property type="molecule type" value="Genomic_DNA"/>
</dbReference>
<dbReference type="Proteomes" id="UP000217289">
    <property type="component" value="Chromosome"/>
</dbReference>
<proteinExistence type="predicted"/>
<evidence type="ECO:0000313" key="2">
    <source>
        <dbReference type="Proteomes" id="UP000217289"/>
    </source>
</evidence>
<evidence type="ECO:0008006" key="3">
    <source>
        <dbReference type="Google" id="ProtNLM"/>
    </source>
</evidence>
<organism evidence="1 2">
    <name type="scientific">Melittangium boletus DSM 14713</name>
    <dbReference type="NCBI Taxonomy" id="1294270"/>
    <lineage>
        <taxon>Bacteria</taxon>
        <taxon>Pseudomonadati</taxon>
        <taxon>Myxococcota</taxon>
        <taxon>Myxococcia</taxon>
        <taxon>Myxococcales</taxon>
        <taxon>Cystobacterineae</taxon>
        <taxon>Archangiaceae</taxon>
        <taxon>Melittangium</taxon>
    </lineage>
</organism>
<dbReference type="SUPFAM" id="SSF56784">
    <property type="entry name" value="HAD-like"/>
    <property type="match status" value="1"/>
</dbReference>
<protein>
    <recommendedName>
        <fullName evidence="3">Hydrolase</fullName>
    </recommendedName>
</protein>
<gene>
    <name evidence="1" type="ORF">MEBOL_003001</name>
</gene>
<dbReference type="OrthoDB" id="517203at2"/>
<accession>A0A250IF27</accession>
<name>A0A250IF27_9BACT</name>